<evidence type="ECO:0000313" key="1">
    <source>
        <dbReference type="Ensembl" id="ENSSRHP00000053108.1"/>
    </source>
</evidence>
<organism evidence="1 2">
    <name type="scientific">Sinocyclocheilus rhinocerous</name>
    <dbReference type="NCBI Taxonomy" id="307959"/>
    <lineage>
        <taxon>Eukaryota</taxon>
        <taxon>Metazoa</taxon>
        <taxon>Chordata</taxon>
        <taxon>Craniata</taxon>
        <taxon>Vertebrata</taxon>
        <taxon>Euteleostomi</taxon>
        <taxon>Actinopterygii</taxon>
        <taxon>Neopterygii</taxon>
        <taxon>Teleostei</taxon>
        <taxon>Ostariophysi</taxon>
        <taxon>Cypriniformes</taxon>
        <taxon>Cyprinidae</taxon>
        <taxon>Cyprininae</taxon>
        <taxon>Sinocyclocheilus</taxon>
    </lineage>
</organism>
<dbReference type="AlphaFoldDB" id="A0A673JSL3"/>
<keyword evidence="2" id="KW-1185">Reference proteome</keyword>
<name>A0A673JSL3_9TELE</name>
<accession>A0A673JSL3</accession>
<dbReference type="Ensembl" id="ENSSRHT00000054596.1">
    <property type="protein sequence ID" value="ENSSRHP00000053108.1"/>
    <property type="gene ID" value="ENSSRHG00000026726.1"/>
</dbReference>
<evidence type="ECO:0000313" key="2">
    <source>
        <dbReference type="Proteomes" id="UP000472270"/>
    </source>
</evidence>
<protein>
    <submittedName>
        <fullName evidence="1">Uncharacterized protein</fullName>
    </submittedName>
</protein>
<reference evidence="1" key="1">
    <citation type="submission" date="2025-08" db="UniProtKB">
        <authorList>
            <consortium name="Ensembl"/>
        </authorList>
    </citation>
    <scope>IDENTIFICATION</scope>
</reference>
<proteinExistence type="predicted"/>
<dbReference type="SUPFAM" id="SSF50978">
    <property type="entry name" value="WD40 repeat-like"/>
    <property type="match status" value="1"/>
</dbReference>
<sequence length="187" mass="20903">MAVGFVVCPQIAIPNNTVLKCVSWNKYQGFIACGGEDGLLKVLKLETYTGVNLELPVFLTNVNCLLLYIQHRCLNEVIIIWSFCICVVIVWSRSVSRILSVSAFAWPFVAEKIRKVCSSASRKQCKEIVFERSSLSLHCFLPALEHTFLIFSATNGQASADTDKIRDTERDQTISARLHTVNKTSVS</sequence>
<dbReference type="Proteomes" id="UP000472270">
    <property type="component" value="Unassembled WGS sequence"/>
</dbReference>
<reference evidence="1" key="2">
    <citation type="submission" date="2025-09" db="UniProtKB">
        <authorList>
            <consortium name="Ensembl"/>
        </authorList>
    </citation>
    <scope>IDENTIFICATION</scope>
</reference>
<dbReference type="InterPro" id="IPR036322">
    <property type="entry name" value="WD40_repeat_dom_sf"/>
</dbReference>